<dbReference type="RefSeq" id="WP_132315609.1">
    <property type="nucleotide sequence ID" value="NZ_FWZT01000002.1"/>
</dbReference>
<keyword evidence="2" id="KW-1185">Reference proteome</keyword>
<organism evidence="1 2">
    <name type="scientific">Pseudobacteriovorax antillogorgiicola</name>
    <dbReference type="NCBI Taxonomy" id="1513793"/>
    <lineage>
        <taxon>Bacteria</taxon>
        <taxon>Pseudomonadati</taxon>
        <taxon>Bdellovibrionota</taxon>
        <taxon>Oligoflexia</taxon>
        <taxon>Oligoflexales</taxon>
        <taxon>Pseudobacteriovoracaceae</taxon>
        <taxon>Pseudobacteriovorax</taxon>
    </lineage>
</organism>
<name>A0A1Y6B700_9BACT</name>
<dbReference type="EMBL" id="FWZT01000002">
    <property type="protein sequence ID" value="SME93971.1"/>
    <property type="molecule type" value="Genomic_DNA"/>
</dbReference>
<protein>
    <recommendedName>
        <fullName evidence="3">Lipocalin-like domain-containing protein</fullName>
    </recommendedName>
</protein>
<proteinExistence type="predicted"/>
<evidence type="ECO:0000313" key="2">
    <source>
        <dbReference type="Proteomes" id="UP000192907"/>
    </source>
</evidence>
<dbReference type="AlphaFoldDB" id="A0A1Y6B700"/>
<evidence type="ECO:0000313" key="1">
    <source>
        <dbReference type="EMBL" id="SME93971.1"/>
    </source>
</evidence>
<accession>A0A1Y6B700</accession>
<reference evidence="2" key="1">
    <citation type="submission" date="2017-04" db="EMBL/GenBank/DDBJ databases">
        <authorList>
            <person name="Varghese N."/>
            <person name="Submissions S."/>
        </authorList>
    </citation>
    <scope>NUCLEOTIDE SEQUENCE [LARGE SCALE GENOMIC DNA]</scope>
    <source>
        <strain evidence="2">RKEM611</strain>
    </source>
</reference>
<sequence>MKNLLILLLAGLYLACTTIDDSDDTYHKLQGSWSLSSFYCEDIEQSNKLNRQIKNQQISLTITFNRHDFSQTAYYKLANGKKQLQSKGVYIADSDGLRIDEAVVGTGNRRMIRFLDLEVEDEGSISIGSDELCDGKPGVAIFKRRS</sequence>
<evidence type="ECO:0008006" key="3">
    <source>
        <dbReference type="Google" id="ProtNLM"/>
    </source>
</evidence>
<gene>
    <name evidence="1" type="ORF">SAMN06296036_10270</name>
</gene>
<dbReference type="Proteomes" id="UP000192907">
    <property type="component" value="Unassembled WGS sequence"/>
</dbReference>